<proteinExistence type="predicted"/>
<evidence type="ECO:0000313" key="3">
    <source>
        <dbReference type="Proteomes" id="UP001189429"/>
    </source>
</evidence>
<dbReference type="Proteomes" id="UP001189429">
    <property type="component" value="Unassembled WGS sequence"/>
</dbReference>
<feature type="non-terminal residue" evidence="2">
    <location>
        <position position="204"/>
    </location>
</feature>
<accession>A0ABN9W212</accession>
<organism evidence="2 3">
    <name type="scientific">Prorocentrum cordatum</name>
    <dbReference type="NCBI Taxonomy" id="2364126"/>
    <lineage>
        <taxon>Eukaryota</taxon>
        <taxon>Sar</taxon>
        <taxon>Alveolata</taxon>
        <taxon>Dinophyceae</taxon>
        <taxon>Prorocentrales</taxon>
        <taxon>Prorocentraceae</taxon>
        <taxon>Prorocentrum</taxon>
    </lineage>
</organism>
<reference evidence="2" key="1">
    <citation type="submission" date="2023-10" db="EMBL/GenBank/DDBJ databases">
        <authorList>
            <person name="Chen Y."/>
            <person name="Shah S."/>
            <person name="Dougan E. K."/>
            <person name="Thang M."/>
            <person name="Chan C."/>
        </authorList>
    </citation>
    <scope>NUCLEOTIDE SEQUENCE [LARGE SCALE GENOMIC DNA]</scope>
</reference>
<protein>
    <submittedName>
        <fullName evidence="2">Uncharacterized protein</fullName>
    </submittedName>
</protein>
<evidence type="ECO:0000256" key="1">
    <source>
        <dbReference type="SAM" id="MobiDB-lite"/>
    </source>
</evidence>
<feature type="compositionally biased region" description="Low complexity" evidence="1">
    <location>
        <begin position="31"/>
        <end position="40"/>
    </location>
</feature>
<feature type="compositionally biased region" description="Basic residues" evidence="1">
    <location>
        <begin position="20"/>
        <end position="30"/>
    </location>
</feature>
<gene>
    <name evidence="2" type="ORF">PCOR1329_LOCUS63305</name>
</gene>
<comment type="caution">
    <text evidence="2">The sequence shown here is derived from an EMBL/GenBank/DDBJ whole genome shotgun (WGS) entry which is preliminary data.</text>
</comment>
<evidence type="ECO:0000313" key="2">
    <source>
        <dbReference type="EMBL" id="CAK0880063.1"/>
    </source>
</evidence>
<dbReference type="EMBL" id="CAUYUJ010018036">
    <property type="protein sequence ID" value="CAK0880063.1"/>
    <property type="molecule type" value="Genomic_DNA"/>
</dbReference>
<feature type="region of interest" description="Disordered" evidence="1">
    <location>
        <begin position="1"/>
        <end position="51"/>
    </location>
</feature>
<name>A0ABN9W212_9DINO</name>
<sequence>MGCGRSRPEDEEDDAPQSKGKAKKKAKKKATGASGSNAGGPKASLSKAAHDATRYTNPESIFEALGCKVGEHHPVKLVRMSYILRGFGREQTEGSVGAPDLPSRAFVGADELRQVWTASGHGGVDLVLPVFSVSCGWETPEHPDPQGMHLAVIRKALKKQKKELQTQRGQFTGFSEVGVFWDWASLLQGDGDSAPGPISSSTSG</sequence>
<keyword evidence="3" id="KW-1185">Reference proteome</keyword>